<feature type="domain" description="JmjC" evidence="12">
    <location>
        <begin position="3953"/>
        <end position="4151"/>
    </location>
</feature>
<dbReference type="PROSITE" id="PS51184">
    <property type="entry name" value="JMJC"/>
    <property type="match status" value="1"/>
</dbReference>
<dbReference type="EC" id="1.14.11.27" evidence="3"/>
<comment type="subcellular location">
    <subcellularLocation>
        <location evidence="1">Nucleus</location>
    </subcellularLocation>
</comment>
<dbReference type="SUPFAM" id="SSF57903">
    <property type="entry name" value="FYVE/PHD zinc finger"/>
    <property type="match status" value="1"/>
</dbReference>
<dbReference type="Gene3D" id="3.30.530.20">
    <property type="match status" value="7"/>
</dbReference>
<feature type="compositionally biased region" description="Basic and acidic residues" evidence="10">
    <location>
        <begin position="2595"/>
        <end position="2606"/>
    </location>
</feature>
<feature type="compositionally biased region" description="Low complexity" evidence="10">
    <location>
        <begin position="3494"/>
        <end position="3509"/>
    </location>
</feature>
<dbReference type="Proteomes" id="UP001259832">
    <property type="component" value="Unassembled WGS sequence"/>
</dbReference>
<dbReference type="SMART" id="SM00558">
    <property type="entry name" value="JmjC"/>
    <property type="match status" value="1"/>
</dbReference>
<dbReference type="InterPro" id="IPR003347">
    <property type="entry name" value="JmjC_dom"/>
</dbReference>
<comment type="catalytic activity">
    <reaction evidence="8">
        <text>N(6),N(6)-dimethyl-L-lysyl(36)-[histone H3] + 2 2-oxoglutarate + 2 O2 = L-lysyl(36)-[histone H3] + 2 formaldehyde + 2 succinate + 2 CO2</text>
        <dbReference type="Rhea" id="RHEA:42032"/>
        <dbReference type="Rhea" id="RHEA-COMP:9785"/>
        <dbReference type="Rhea" id="RHEA-COMP:9787"/>
        <dbReference type="ChEBI" id="CHEBI:15379"/>
        <dbReference type="ChEBI" id="CHEBI:16526"/>
        <dbReference type="ChEBI" id="CHEBI:16810"/>
        <dbReference type="ChEBI" id="CHEBI:16842"/>
        <dbReference type="ChEBI" id="CHEBI:29969"/>
        <dbReference type="ChEBI" id="CHEBI:30031"/>
        <dbReference type="ChEBI" id="CHEBI:61976"/>
        <dbReference type="EC" id="1.14.11.27"/>
    </reaction>
</comment>
<evidence type="ECO:0000256" key="7">
    <source>
        <dbReference type="ARBA" id="ARBA00023242"/>
    </source>
</evidence>
<dbReference type="InterPro" id="IPR014710">
    <property type="entry name" value="RmlC-like_jellyroll"/>
</dbReference>
<evidence type="ECO:0000259" key="11">
    <source>
        <dbReference type="PROSITE" id="PS50178"/>
    </source>
</evidence>
<feature type="region of interest" description="Disordered" evidence="10">
    <location>
        <begin position="2581"/>
        <end position="2609"/>
    </location>
</feature>
<evidence type="ECO:0000256" key="10">
    <source>
        <dbReference type="SAM" id="MobiDB-lite"/>
    </source>
</evidence>
<dbReference type="Pfam" id="PF13621">
    <property type="entry name" value="Cupin_8"/>
    <property type="match status" value="1"/>
</dbReference>
<feature type="compositionally biased region" description="Low complexity" evidence="10">
    <location>
        <begin position="3080"/>
        <end position="3102"/>
    </location>
</feature>
<dbReference type="GO" id="GO:0008270">
    <property type="term" value="F:zinc ion binding"/>
    <property type="evidence" value="ECO:0007669"/>
    <property type="project" value="UniProtKB-KW"/>
</dbReference>
<evidence type="ECO:0000256" key="4">
    <source>
        <dbReference type="ARBA" id="ARBA00022723"/>
    </source>
</evidence>
<sequence>MSVAKKPLRLRYAPTINRPRMNSSLPEKMFPGLKKLSKTHRSALILEAEALVRQTVEANEAFRSEGSRFPPSDWRFVRAKQGLNVYCQRPSDSSYSRKTGLVSPMLERPTPAKSLMVLHGAIDGNMDDCMFGSLATTEETWRWRSSYLYEGLDEARLLATLRGPTSEDPFRFLGLKWFTKELPSVLSGIMQQRDFLILEATGLTRDSNGERVGYFLMHSVSLPGIVPELPHLGLIREEISACYIDRQLDSGRVEMYCRSFLNPRGKALHRLIAIIGAEALLAAIGVIDYAYIRKLTWLVKHKKEKTAARRCRTRRQSGAFPRPTRCQVCDKSFNRLTLNAGAECQVCRRQICKKCRVVKNMTVDVSSRGPAKQCEVRVCVCCLLEAKETSVWEMAVDGVNETRQWLEWIMKFTLPENAFPELILSKEQQQELIDEAETVVRDTLAANEAFLAEGSKFKDPRWKLVRAKDGLNIYHHQQARPRSSRKFRRPRFQSSFSPVILSESQATDPTGVSSIGIDPETSSSESGEEMRRPNGFQMILHGTVDGNLDDAMFGTFAATNQAWMWRSSHINDRLDDARVLASIRGPTKEDPFRFLGVKWFVKERPAVLTGLVQQRDYLILEATGLTVDSKGEKVGYYLMHSIKLPRMVPELTELGLLRGDLSLCFIDRARGKTKVEKYCRSFSDPRGKIIDRVAVAVTAESLVCAASIVDYAYIKKLTWLMNHKGGRSATNEHQTRPKCCESCSKSFSKFSISSAGSGADCQVCRRVICGKCSVVKKMTVDVSDSGSVKQCALRFCLECLRDAKEQNPDLAHIDKGYLKLYNILMKWIHLLLATSIRYGEGQMKFTLPDDTFPALSLSKEKQLSLIQEAETVVRETLAANEDFLIQGASFRDPRWKLVRAKEGLQVYRQRRSTATSRVFGDVRRPSSPTSSWYFKRRGRKGSSMNWETSTEGEASLPHEDTIQETMRRPGISPIVLHGTVAGSLDDCMFGTFASTDQTWRWRSSHLNDRMDDARILATIQRPTRKDPFRFLGVKWFAKENPAVLTGIVQQRDFLIMEATGLTRDSKGDTVGYYLMHSISLPDVPELSEMGIIRGEVSLCFIDRQSGPGKVEMFCKGFSDPHGSMLDRVNVEIASEAMICAANVVEYAYIKKLTWMMKQKGVDAGRESGLPRPTRCETCDKSFAKFSLTGIGTGASCKICSRVVCTKCSVVKKMTVDVSSTGVVKQCALRFCLGCLLEAKEKSVWEMALTGCTMPKRFLTAVPDRVYLSKAQQRALTDMADAIIAETLQTNEMFVANGRQLPHDQWKHVKSKEKVHVYRSRHAKASLIPRTQSQDEKEPSRPRLLSLSAMERHERENSGRPYVYSDEEPPKIQEKDSTNTHSSSSDDGSFALADDCVLAKVKPSHVPLVVADGVIDGTVEDVAYGGLANTRRTWLVRSSYVHNDVFDERKVLATLQWRSKEDPFRSVTVKWATGNYGAFTTRRDFLYLESMGMAFDSDGEKIFYNLIHSIELDDCPPLDKRFNVIRVQMSTCYIARQVDGDRVEMFCRGFVDPRGDMMESYGVLMLAHNVSACSGYVECSNLKKLSWLMAKRRRSGAAEGSECGVCNKSLKKLGLLQSASGCTICRCVVCSKCCVQKKLTIDATKEILQKNFTFCLSCVLEAKELSAWEIATAALRCGGHNQAGSAMTKLIPAPGAVPERVHISQVQQQALTDRADGIIAETLQTYELFTSNGRQLPHDQWKHVKTKEKVSVYRSRRGKAGKVHSQSHDEKDPSRPRLLSASAMEQAAASGQPFYDDDDPVQKEETSTNTHSSSSGAGSFSLLDESVLANIKPSHVPLVVATGSIDGTVEDVAFGAVANTKCRWLVRNSYVKNDVFDDRKLLATLQTPSEEDPFRSVVIKWATANFGPFVTRRDFLYLESQGMAFDSDGERVFYNLIHSIELDDCPPLDKRYNVIRSTTSICYIVSQLNDETVELFGRGFVEPRGEMMESHGIAILGQNVASCVGVVECSNLKKLSWLMARRRRSDASGIAPANACGVCNKALKNNLGSLIQAPSGCPICRRVTCSKCSVQKKLTVDATKEITQKNFTFCLSCVIEARELSAWEVATASADAVPDRVDISKTKRQELTDMSDGLIAETLHTYEFFVANGRQLSSDQWKLVKTREKVRVFRSRRGKLQKMHSQSHDEKDPSRPRLMSAGAMEQHQRQAAAYGRPNAYDDPVDPDEEISTTTNSSSSDAGSFSLFEDSVLAKVKPSHVPLIVATGQIDGALEDVAYGGLANTEHAWLVRNSYVHNDSFDDRKILAVLQSPSEEDPFRSVTVKWGTADYGAFTTRRDLLYLESQGMAFDSDGERIFYYLIHSIELDDCPRLDLSHNITRIHLSVAYIVRQVNDDTVEMFGRGFVDPRGEMMESYGIMLLANNITSSAGIVECSNMKKLSYLMTQRRRSDASGILQSKDCGICHKSISRLGNLLQPPSGCPVCRRVTCSKCSVQKKLTIDATQEVTQKNFTFCLSCVIQAKELSAWKADHLLPKHLHLTPEQEQALTDLADRIVAETLQENEDFISNDRRVDGRIWKKVKSRENMHVYRTRRSGSKHRGGSHDVNEKEPSRPRLLSNNAVEQHQRDAIAAGRPLGFVNDDEEEIHGEETSHTNTHSSTSEGGSFALEDSVLSKAKPSHVPLIEASGAMDGSVEDAAFGALANTKYAWEVRNSYTKNDGFDGRKVLAVLQGPSEEDPFRCISVKWATRDYGAFMTRRDLVFLESSGMAYDSDGERVYYSLAHSIELKEMPRLDRLNIIRMNLSSCYIMRQLSDDKIDVYCRGYSDMGGEMPEGFSVSFFSAAVAAVSGMVECSYLKKLSWYMSRQRHSDSTGIARSSHCGVCGKSVNKLTNLVQPSNGCPICRLPVCGKCSVQKKLSIVSPEDVVQKQFSFCLSCVLEARKLPAWDVATALLKTTTGSAMVFKDTDGIVPKQVNLTKERQKALTDTADRVVAETLRAYERFIANNRQVDSRLWKHVKSREKVHVYRTRRSGSKRLQCASEKEPSRPRLLSNNTIEQQQRDAKAAGRPHGFTPDEDDEEPNQVIEKSASSLTNSQSQSQHTHSSSSDCGSFSVFPEESVLEKVKPANVPLVAAIGIIDGSVEDVAFGALAHTDDAWFERNSYVKNDGFDGRKVLASFQAPSEEDPFRFVGIKWATRDIAAFVSRRDVLFIESSGIALDSDGERVYYTLAHSVELDDCPVLPDRYNVVRLNLSICYIMRQISDTQIEAYARGYADMGGNLPAVIGLNVFSQGVVDVVGIVEASYLKKLAWQMGRRRTSDASRQNSKDCGVCGKSTRKFGNLLNTGGACALCRQTICQKCSVQKKLLMDAEEDLMRQLTFCVSCVIDARQMSAWDVATQQLKLKQRRWYSPYESLADQLVAETVQASEDFIADRRSVDLERWKIVMEKGSMTAYRSRSRGHRRARRDRLGTEEAVESSFVHRPKLYSTDSTLSELMNRSNTHLSYGSSQDDSSSLGDSDYFENSRIDGENPEQSVLGKSRPPNTPMVFGGGVIPGTVDDAGLGFLADTEVRSVMRAASSKDVSVKDLRILAQIRGPTQQDPFRFLGIKWSSYSSTRAVAKPRDVVVLESTGMTLDSTGEKVFYFLTHSVEIEEVPEYRKQGLVRLRTSSCRVVRAYNSQGEVEVFFRGYSNAGGHFSVSASTQLFCEGLLDTAQVVEESYLKKLAWFVHAYARRQNSHEDDDKHEGCACCHKLPTKGFKKLLESNTTCFLCRRKVCKKCTVKKNLPMDMASKKSLEFCLTCYLKAKKLSALRVAVATLPNSSDLSAALRRLQSDTQDFWAPLHSVRRVDASTLTPLQFHREFVSRNVPVVLLNDMTNAQWRNAMINWQSDDHLIAKSGDRPVTVDVTPFGFGDAVLDLPGHHEEIFVMPEERNMPMSEFLRILDGRDGFDGVPYLSHQNDSLRDQFPGLFDEVPSAMGLAVETFGNEPEAVNIWIGDERAVSTMHKDHYENFYCVVKGQKHFTLLPPSAVGCLYEKEFPSARYRHSESPKPQEEDNLVVDLVATERFHEKYPQHEQWTILSSPDKGDTPWIPVDPLDIDKERYPLAETLNPIEVVLSAGEVLYLPSLWYHRAAHLCPTISVNYWHDMEFDCRYVYFNFPFVLATATANALEQLADQLVAETLTESDDFISRGRVVDKVQWKTLKTKDTVTAYRSRVNPSSKSRSRIDSEDTDALAQFPEMPEFYPVTEKNIQSALSASYLGVSTTCPEAHDFDDGTPEFEDVLELQTMEKSRPKNSSVVFCTGFAAGTVEDAALGFLAETEARTRLRTSLCTEAQVDDVKILAQIQGPTFDDPFRFLGVTWMALSTPGTAKRFLKSKPRDYLVLESSGMALDSDGERFCYLLSHSVVLDQVPELERFERQTFSACHIIRPSTTEGEVEIFSRGFKMTTKSLVERLSMNQYCDILLAVPQMIEEAYTRKLFWLLRTEARGVRSLRMALVPAEPGLALEACLSCNDKLSSGIGKLFDYSICVLCRQSACRKCTVKRVLPRQEAGNSKKKIALKFCLKCYLEAKNLSAWQVGINSLSVTDQELIQ</sequence>
<feature type="compositionally biased region" description="Basic and acidic residues" evidence="10">
    <location>
        <begin position="1765"/>
        <end position="1774"/>
    </location>
</feature>
<feature type="compositionally biased region" description="Low complexity" evidence="10">
    <location>
        <begin position="1806"/>
        <end position="1816"/>
    </location>
</feature>
<dbReference type="PANTHER" id="PTHR13510">
    <property type="entry name" value="FYVE-FINGER-CONTAINING RAB5 EFFECTOR PROTEIN RABENOSYN-5-RELATED"/>
    <property type="match status" value="1"/>
</dbReference>
<organism evidence="13 14">
    <name type="scientific">Phytophthora citrophthora</name>
    <dbReference type="NCBI Taxonomy" id="4793"/>
    <lineage>
        <taxon>Eukaryota</taxon>
        <taxon>Sar</taxon>
        <taxon>Stramenopiles</taxon>
        <taxon>Oomycota</taxon>
        <taxon>Peronosporomycetes</taxon>
        <taxon>Peronosporales</taxon>
        <taxon>Peronosporaceae</taxon>
        <taxon>Phytophthora</taxon>
    </lineage>
</organism>
<keyword evidence="4" id="KW-0479">Metal-binding</keyword>
<feature type="compositionally biased region" description="Basic and acidic residues" evidence="10">
    <location>
        <begin position="2181"/>
        <end position="2190"/>
    </location>
</feature>
<dbReference type="InterPro" id="IPR017455">
    <property type="entry name" value="Znf_FYVE-rel"/>
</dbReference>
<dbReference type="InterPro" id="IPR023393">
    <property type="entry name" value="START-like_dom_sf"/>
</dbReference>
<evidence type="ECO:0000256" key="2">
    <source>
        <dbReference type="ARBA" id="ARBA00008037"/>
    </source>
</evidence>
<dbReference type="Gene3D" id="2.60.120.10">
    <property type="entry name" value="Jelly Rolls"/>
    <property type="match status" value="1"/>
</dbReference>
<feature type="region of interest" description="Disordered" evidence="10">
    <location>
        <begin position="498"/>
        <end position="530"/>
    </location>
</feature>
<feature type="region of interest" description="Disordered" evidence="10">
    <location>
        <begin position="3492"/>
        <end position="3533"/>
    </location>
</feature>
<dbReference type="GO" id="GO:0005634">
    <property type="term" value="C:nucleus"/>
    <property type="evidence" value="ECO:0007669"/>
    <property type="project" value="UniProtKB-SubCell"/>
</dbReference>
<feature type="region of interest" description="Disordered" evidence="10">
    <location>
        <begin position="1746"/>
        <end position="1816"/>
    </location>
</feature>
<gene>
    <name evidence="13" type="ORF">P3T76_005686</name>
</gene>
<feature type="region of interest" description="Disordered" evidence="10">
    <location>
        <begin position="3018"/>
        <end position="3102"/>
    </location>
</feature>
<evidence type="ECO:0000256" key="5">
    <source>
        <dbReference type="ARBA" id="ARBA00022771"/>
    </source>
</evidence>
<feature type="region of interest" description="Disordered" evidence="10">
    <location>
        <begin position="3445"/>
        <end position="3466"/>
    </location>
</feature>
<feature type="compositionally biased region" description="Basic residues" evidence="10">
    <location>
        <begin position="2583"/>
        <end position="2594"/>
    </location>
</feature>
<dbReference type="GO" id="GO:0140680">
    <property type="term" value="F:histone H3K36me/H3K36me2 demethylase activity"/>
    <property type="evidence" value="ECO:0007669"/>
    <property type="project" value="UniProtKB-EC"/>
</dbReference>
<dbReference type="InterPro" id="IPR041667">
    <property type="entry name" value="Cupin_8"/>
</dbReference>
<evidence type="ECO:0000256" key="8">
    <source>
        <dbReference type="ARBA" id="ARBA00047915"/>
    </source>
</evidence>
<name>A0AAD9GQB3_9STRA</name>
<dbReference type="SUPFAM" id="SSF51197">
    <property type="entry name" value="Clavaminate synthase-like"/>
    <property type="match status" value="1"/>
</dbReference>
<feature type="compositionally biased region" description="Low complexity" evidence="10">
    <location>
        <begin position="2226"/>
        <end position="2236"/>
    </location>
</feature>
<feature type="domain" description="FYVE-type" evidence="11">
    <location>
        <begin position="324"/>
        <end position="387"/>
    </location>
</feature>
<evidence type="ECO:0000256" key="9">
    <source>
        <dbReference type="PROSITE-ProRule" id="PRU00091"/>
    </source>
</evidence>
<feature type="compositionally biased region" description="Basic residues" evidence="10">
    <location>
        <begin position="3447"/>
        <end position="3457"/>
    </location>
</feature>
<dbReference type="PROSITE" id="PS50178">
    <property type="entry name" value="ZF_FYVE"/>
    <property type="match status" value="1"/>
</dbReference>
<evidence type="ECO:0000259" key="12">
    <source>
        <dbReference type="PROSITE" id="PS51184"/>
    </source>
</evidence>
<feature type="compositionally biased region" description="Basic and acidic residues" evidence="10">
    <location>
        <begin position="1367"/>
        <end position="1377"/>
    </location>
</feature>
<dbReference type="PANTHER" id="PTHR13510:SF44">
    <property type="entry name" value="RABENOSYN-5"/>
    <property type="match status" value="1"/>
</dbReference>
<feature type="region of interest" description="Disordered" evidence="10">
    <location>
        <begin position="1324"/>
        <end position="1386"/>
    </location>
</feature>
<evidence type="ECO:0000313" key="14">
    <source>
        <dbReference type="Proteomes" id="UP001259832"/>
    </source>
</evidence>
<comment type="similarity">
    <text evidence="2">Belongs to the JHDM1 histone demethylase family.</text>
</comment>
<reference evidence="13" key="1">
    <citation type="submission" date="2023-08" db="EMBL/GenBank/DDBJ databases">
        <title>Reference Genome Resource for the Citrus Pathogen Phytophthora citrophthora.</title>
        <authorList>
            <person name="Moller H."/>
            <person name="Coetzee B."/>
            <person name="Rose L.J."/>
            <person name="Van Niekerk J.M."/>
        </authorList>
    </citation>
    <scope>NUCLEOTIDE SEQUENCE</scope>
    <source>
        <strain evidence="13">STE-U-9442</strain>
    </source>
</reference>
<feature type="compositionally biased region" description="Low complexity" evidence="10">
    <location>
        <begin position="2646"/>
        <end position="2658"/>
    </location>
</feature>
<feature type="region of interest" description="Disordered" evidence="10">
    <location>
        <begin position="2170"/>
        <end position="2236"/>
    </location>
</feature>
<accession>A0AAD9GQB3</accession>
<feature type="region of interest" description="Disordered" evidence="10">
    <location>
        <begin position="2639"/>
        <end position="2658"/>
    </location>
</feature>
<dbReference type="CDD" id="cd00065">
    <property type="entry name" value="FYVE_like_SF"/>
    <property type="match status" value="2"/>
</dbReference>
<evidence type="ECO:0000256" key="1">
    <source>
        <dbReference type="ARBA" id="ARBA00004123"/>
    </source>
</evidence>
<proteinExistence type="inferred from homology"/>
<dbReference type="EMBL" id="JASMQC010000008">
    <property type="protein sequence ID" value="KAK1943049.1"/>
    <property type="molecule type" value="Genomic_DNA"/>
</dbReference>
<keyword evidence="7" id="KW-0539">Nucleus</keyword>
<feature type="compositionally biased region" description="Polar residues" evidence="10">
    <location>
        <begin position="502"/>
        <end position="513"/>
    </location>
</feature>
<evidence type="ECO:0000256" key="3">
    <source>
        <dbReference type="ARBA" id="ARBA00013246"/>
    </source>
</evidence>
<dbReference type="InterPro" id="IPR052727">
    <property type="entry name" value="Rab4/Rab5_effector"/>
</dbReference>
<dbReference type="InterPro" id="IPR011011">
    <property type="entry name" value="Znf_FYVE_PHD"/>
</dbReference>
<keyword evidence="14" id="KW-1185">Reference proteome</keyword>
<evidence type="ECO:0000313" key="13">
    <source>
        <dbReference type="EMBL" id="KAK1943049.1"/>
    </source>
</evidence>
<protein>
    <recommendedName>
        <fullName evidence="3">[histone H3]-dimethyl-L-lysine(36) demethylase</fullName>
        <ecNumber evidence="3">1.14.11.27</ecNumber>
    </recommendedName>
</protein>
<evidence type="ECO:0000256" key="6">
    <source>
        <dbReference type="ARBA" id="ARBA00022833"/>
    </source>
</evidence>
<keyword evidence="6" id="KW-0862">Zinc</keyword>
<keyword evidence="5 9" id="KW-0863">Zinc-finger</keyword>
<comment type="caution">
    <text evidence="13">The sequence shown here is derived from an EMBL/GenBank/DDBJ whole genome shotgun (WGS) entry which is preliminary data.</text>
</comment>